<evidence type="ECO:0000259" key="1">
    <source>
        <dbReference type="Pfam" id="PF01863"/>
    </source>
</evidence>
<reference evidence="2 3" key="1">
    <citation type="journal article" date="2014" name="Genome Announc.">
        <title>Complete Genome Sequence of Polychlorinated Biphenyl Degrader Comamonas testosteroni TK102 (NBRC 109938).</title>
        <authorList>
            <person name="Fukuda K."/>
            <person name="Hosoyama A."/>
            <person name="Tsuchikane K."/>
            <person name="Ohji S."/>
            <person name="Yamazoe A."/>
            <person name="Fujita N."/>
            <person name="Shintani M."/>
            <person name="Kimbara K."/>
        </authorList>
    </citation>
    <scope>NUCLEOTIDE SEQUENCE [LARGE SCALE GENOMIC DNA]</scope>
    <source>
        <strain evidence="2">TK102</strain>
    </source>
</reference>
<protein>
    <submittedName>
        <fullName evidence="2">Metal-dependent hydrolase</fullName>
    </submittedName>
</protein>
<gene>
    <name evidence="2" type="ORF">O987_08470</name>
</gene>
<dbReference type="PANTHER" id="PTHR30399">
    <property type="entry name" value="UNCHARACTERIZED PROTEIN YGJP"/>
    <property type="match status" value="1"/>
</dbReference>
<dbReference type="AlphaFoldDB" id="A0A076PQ87"/>
<dbReference type="EMBL" id="CP006704">
    <property type="protein sequence ID" value="AIJ45840.1"/>
    <property type="molecule type" value="Genomic_DNA"/>
</dbReference>
<accession>A0A076PQ87</accession>
<dbReference type="HOGENOM" id="CLU_101303_0_0_4"/>
<proteinExistence type="predicted"/>
<evidence type="ECO:0000313" key="2">
    <source>
        <dbReference type="EMBL" id="AIJ45840.1"/>
    </source>
</evidence>
<name>A0A076PQ87_COMTE</name>
<dbReference type="InterPro" id="IPR002725">
    <property type="entry name" value="YgjP-like_metallopeptidase"/>
</dbReference>
<dbReference type="PANTHER" id="PTHR30399:SF1">
    <property type="entry name" value="UTP PYROPHOSPHATASE"/>
    <property type="match status" value="1"/>
</dbReference>
<organism evidence="2 3">
    <name type="scientific">Comamonas testosteroni TK102</name>
    <dbReference type="NCBI Taxonomy" id="1392005"/>
    <lineage>
        <taxon>Bacteria</taxon>
        <taxon>Pseudomonadati</taxon>
        <taxon>Pseudomonadota</taxon>
        <taxon>Betaproteobacteria</taxon>
        <taxon>Burkholderiales</taxon>
        <taxon>Comamonadaceae</taxon>
        <taxon>Comamonas</taxon>
    </lineage>
</organism>
<evidence type="ECO:0000313" key="3">
    <source>
        <dbReference type="Proteomes" id="UP000028782"/>
    </source>
</evidence>
<dbReference type="Pfam" id="PF01863">
    <property type="entry name" value="YgjP-like"/>
    <property type="match status" value="1"/>
</dbReference>
<dbReference type="Gene3D" id="3.30.2010.10">
    <property type="entry name" value="Metalloproteases ('zincins'), catalytic domain"/>
    <property type="match status" value="1"/>
</dbReference>
<dbReference type="InterPro" id="IPR053136">
    <property type="entry name" value="UTP_pyrophosphatase-like"/>
</dbReference>
<dbReference type="KEGG" id="ctes:O987_08470"/>
<dbReference type="CDD" id="cd07344">
    <property type="entry name" value="M48_yhfN_like"/>
    <property type="match status" value="1"/>
</dbReference>
<feature type="domain" description="YgjP-like metallopeptidase" evidence="1">
    <location>
        <begin position="167"/>
        <end position="219"/>
    </location>
</feature>
<sequence>MAAIAARAICIDSSLIRRQSPLCCSPETVTGGLFFAMKPISTPKYSGAVTQQLRKDRAARASMGEAGAPLALALPYLSGYAPSLQNQVRDWLLAGKAGDWLLRKYPQAHAVRTDRALYDYVDALKTRYLRNAGQLHKVAYDSRIHVVRNALGLHTRRAIAHGGRLNARHEIQVAAMFKQAPDAFLRMICVHELAHIRIMDHDKAFYQLCMHMEPDYHQLEFDVRFYLSYLDQDGPPLWV</sequence>
<dbReference type="GO" id="GO:0016787">
    <property type="term" value="F:hydrolase activity"/>
    <property type="evidence" value="ECO:0007669"/>
    <property type="project" value="UniProtKB-KW"/>
</dbReference>
<keyword evidence="2" id="KW-0378">Hydrolase</keyword>
<dbReference type="Proteomes" id="UP000028782">
    <property type="component" value="Chromosome"/>
</dbReference>